<protein>
    <submittedName>
        <fullName evidence="1">Uncharacterized protein</fullName>
    </submittedName>
</protein>
<evidence type="ECO:0000313" key="1">
    <source>
        <dbReference type="EMBL" id="KAK4803199.1"/>
    </source>
</evidence>
<gene>
    <name evidence="1" type="ORF">SAY86_001402</name>
</gene>
<accession>A0AAN7MCM7</accession>
<dbReference type="AlphaFoldDB" id="A0AAN7MCM7"/>
<comment type="caution">
    <text evidence="1">The sequence shown here is derived from an EMBL/GenBank/DDBJ whole genome shotgun (WGS) entry which is preliminary data.</text>
</comment>
<reference evidence="1 2" key="1">
    <citation type="journal article" date="2023" name="Hortic Res">
        <title>Pangenome of water caltrop reveals structural variations and asymmetric subgenome divergence after allopolyploidization.</title>
        <authorList>
            <person name="Zhang X."/>
            <person name="Chen Y."/>
            <person name="Wang L."/>
            <person name="Yuan Y."/>
            <person name="Fang M."/>
            <person name="Shi L."/>
            <person name="Lu R."/>
            <person name="Comes H.P."/>
            <person name="Ma Y."/>
            <person name="Chen Y."/>
            <person name="Huang G."/>
            <person name="Zhou Y."/>
            <person name="Zheng Z."/>
            <person name="Qiu Y."/>
        </authorList>
    </citation>
    <scope>NUCLEOTIDE SEQUENCE [LARGE SCALE GENOMIC DNA]</scope>
    <source>
        <strain evidence="1">F231</strain>
    </source>
</reference>
<keyword evidence="2" id="KW-1185">Reference proteome</keyword>
<proteinExistence type="predicted"/>
<name>A0AAN7MCM7_TRANT</name>
<dbReference type="EMBL" id="JAXQNO010000002">
    <property type="protein sequence ID" value="KAK4803199.1"/>
    <property type="molecule type" value="Genomic_DNA"/>
</dbReference>
<organism evidence="1 2">
    <name type="scientific">Trapa natans</name>
    <name type="common">Water chestnut</name>
    <dbReference type="NCBI Taxonomy" id="22666"/>
    <lineage>
        <taxon>Eukaryota</taxon>
        <taxon>Viridiplantae</taxon>
        <taxon>Streptophyta</taxon>
        <taxon>Embryophyta</taxon>
        <taxon>Tracheophyta</taxon>
        <taxon>Spermatophyta</taxon>
        <taxon>Magnoliopsida</taxon>
        <taxon>eudicotyledons</taxon>
        <taxon>Gunneridae</taxon>
        <taxon>Pentapetalae</taxon>
        <taxon>rosids</taxon>
        <taxon>malvids</taxon>
        <taxon>Myrtales</taxon>
        <taxon>Lythraceae</taxon>
        <taxon>Trapa</taxon>
    </lineage>
</organism>
<dbReference type="Proteomes" id="UP001346149">
    <property type="component" value="Unassembled WGS sequence"/>
</dbReference>
<sequence length="151" mass="16844">MEGETKIFTLPNLVHPSSGVKHASYPLSRAIVTVLRIDTMHSLRSPAMRPLSISPNAFFAASSRSLFFFTRSLPIFHDQKFCSRSPLRPLISIKNCSSITAKPSSEFRRRDSGGSETDEKLRSLRELFSKPNVGIDVYIVPSQDAHQVAQP</sequence>
<evidence type="ECO:0000313" key="2">
    <source>
        <dbReference type="Proteomes" id="UP001346149"/>
    </source>
</evidence>